<sequence>MPVPVNAFKQALSQPGPILQGLWVALASPHVAELCAGAGFDWILIDAEHGPNDIPLVAQQLAVTQHLPAQRIVRLPAGESWLIKQALDIGAQTLLIPMVDTPEQALAAARACRYPPDGTRGMGAGLGRASNFGRVGDYVATANDQVCLIVQIESRLAMENLEAIAETPGVDALLIGPADLAGDLGFPGRANVPEVYAAVEEIFARLKALGKPAGIMSTDPAMIALSSRAGARFIATESDTGLLARAAAAHLSRVKGETDDAETMTY</sequence>
<dbReference type="PANTHER" id="PTHR30502:SF0">
    <property type="entry name" value="PHOSPHOENOLPYRUVATE CARBOXYLASE FAMILY PROTEIN"/>
    <property type="match status" value="1"/>
</dbReference>
<dbReference type="EC" id="4.1.2.52" evidence="5"/>
<evidence type="ECO:0000259" key="4">
    <source>
        <dbReference type="Pfam" id="PF03328"/>
    </source>
</evidence>
<keyword evidence="2" id="KW-0479">Metal-binding</keyword>
<proteinExistence type="inferred from homology"/>
<dbReference type="Gene3D" id="3.20.20.60">
    <property type="entry name" value="Phosphoenolpyruvate-binding domains"/>
    <property type="match status" value="1"/>
</dbReference>
<dbReference type="InterPro" id="IPR015813">
    <property type="entry name" value="Pyrv/PenolPyrv_kinase-like_dom"/>
</dbReference>
<dbReference type="Proteomes" id="UP001235269">
    <property type="component" value="Unassembled WGS sequence"/>
</dbReference>
<dbReference type="InterPro" id="IPR005000">
    <property type="entry name" value="Aldolase/citrate-lyase_domain"/>
</dbReference>
<dbReference type="RefSeq" id="WP_307159280.1">
    <property type="nucleotide sequence ID" value="NZ_JAUSWH010000012.1"/>
</dbReference>
<keyword evidence="6" id="KW-1185">Reference proteome</keyword>
<evidence type="ECO:0000256" key="3">
    <source>
        <dbReference type="ARBA" id="ARBA00023239"/>
    </source>
</evidence>
<comment type="caution">
    <text evidence="5">The sequence shown here is derived from an EMBL/GenBank/DDBJ whole genome shotgun (WGS) entry which is preliminary data.</text>
</comment>
<feature type="domain" description="HpcH/HpaI aldolase/citrate lyase" evidence="4">
    <location>
        <begin position="21"/>
        <end position="245"/>
    </location>
</feature>
<accession>A0ABU0IFQ9</accession>
<protein>
    <submittedName>
        <fullName evidence="5">4-hydroxy-2-oxoheptanedioate aldolase</fullName>
        <ecNumber evidence="5">4.1.2.52</ecNumber>
    </submittedName>
</protein>
<dbReference type="Pfam" id="PF03328">
    <property type="entry name" value="HpcH_HpaI"/>
    <property type="match status" value="1"/>
</dbReference>
<evidence type="ECO:0000313" key="5">
    <source>
        <dbReference type="EMBL" id="MDQ0457097.1"/>
    </source>
</evidence>
<keyword evidence="3 5" id="KW-0456">Lyase</keyword>
<dbReference type="PANTHER" id="PTHR30502">
    <property type="entry name" value="2-KETO-3-DEOXY-L-RHAMNONATE ALDOLASE"/>
    <property type="match status" value="1"/>
</dbReference>
<evidence type="ECO:0000256" key="1">
    <source>
        <dbReference type="ARBA" id="ARBA00005568"/>
    </source>
</evidence>
<dbReference type="GO" id="GO:0016829">
    <property type="term" value="F:lyase activity"/>
    <property type="evidence" value="ECO:0007669"/>
    <property type="project" value="UniProtKB-KW"/>
</dbReference>
<gene>
    <name evidence="5" type="ORF">QO005_003444</name>
</gene>
<organism evidence="5 6">
    <name type="scientific">Rhizobium paknamense</name>
    <dbReference type="NCBI Taxonomy" id="1206817"/>
    <lineage>
        <taxon>Bacteria</taxon>
        <taxon>Pseudomonadati</taxon>
        <taxon>Pseudomonadota</taxon>
        <taxon>Alphaproteobacteria</taxon>
        <taxon>Hyphomicrobiales</taxon>
        <taxon>Rhizobiaceae</taxon>
        <taxon>Rhizobium/Agrobacterium group</taxon>
        <taxon>Rhizobium</taxon>
    </lineage>
</organism>
<comment type="similarity">
    <text evidence="1">Belongs to the HpcH/HpaI aldolase family.</text>
</comment>
<dbReference type="InterPro" id="IPR040442">
    <property type="entry name" value="Pyrv_kinase-like_dom_sf"/>
</dbReference>
<evidence type="ECO:0000256" key="2">
    <source>
        <dbReference type="ARBA" id="ARBA00022723"/>
    </source>
</evidence>
<reference evidence="5 6" key="1">
    <citation type="submission" date="2023-07" db="EMBL/GenBank/DDBJ databases">
        <title>Genomic Encyclopedia of Type Strains, Phase IV (KMG-IV): sequencing the most valuable type-strain genomes for metagenomic binning, comparative biology and taxonomic classification.</title>
        <authorList>
            <person name="Goeker M."/>
        </authorList>
    </citation>
    <scope>NUCLEOTIDE SEQUENCE [LARGE SCALE GENOMIC DNA]</scope>
    <source>
        <strain evidence="5 6">DSM 100301</strain>
    </source>
</reference>
<dbReference type="SUPFAM" id="SSF51621">
    <property type="entry name" value="Phosphoenolpyruvate/pyruvate domain"/>
    <property type="match status" value="1"/>
</dbReference>
<name>A0ABU0IFQ9_9HYPH</name>
<dbReference type="InterPro" id="IPR050251">
    <property type="entry name" value="HpcH-HpaI_aldolase"/>
</dbReference>
<dbReference type="EMBL" id="JAUSWH010000012">
    <property type="protein sequence ID" value="MDQ0457097.1"/>
    <property type="molecule type" value="Genomic_DNA"/>
</dbReference>
<evidence type="ECO:0000313" key="6">
    <source>
        <dbReference type="Proteomes" id="UP001235269"/>
    </source>
</evidence>